<dbReference type="AlphaFoldDB" id="A0AAW0Y6G2"/>
<name>A0AAW0Y6G2_CHEQU</name>
<feature type="compositionally biased region" description="Acidic residues" evidence="3">
    <location>
        <begin position="20"/>
        <end position="35"/>
    </location>
</feature>
<dbReference type="CDD" id="cd02987">
    <property type="entry name" value="Phd_like_Phd"/>
    <property type="match status" value="1"/>
</dbReference>
<dbReference type="Proteomes" id="UP001445076">
    <property type="component" value="Unassembled WGS sequence"/>
</dbReference>
<sequence>MATLEDRLLGEKLQYYCSSSEDEDGDDDDDDDERNEDSSPGKEADLPSPQSEIRGWEGASANTGPKGVLKDWQRFKQLESEKRMEQEQERILLAKKLAFTCRSHLDDEKDKENERKEEEDVDLLDEEFLLQYISKRMEEMIVTTSNKAQFGRLITLDNGEMFLDAIDKEDAGVTVIVHIYDQDAMGCDAMNGCLTCLAQEYPHVKFCKLPACAAGVSSHFKVTGLPALLIYKGGQMIGNFVRLTDEFGDDFYATDVESFLIEHGMLMDKILVPPGIKDSSIPQDDDSDFSLDD</sequence>
<evidence type="ECO:0000313" key="5">
    <source>
        <dbReference type="EMBL" id="KAK8751612.1"/>
    </source>
</evidence>
<dbReference type="Gene3D" id="3.40.30.10">
    <property type="entry name" value="Glutaredoxin"/>
    <property type="match status" value="1"/>
</dbReference>
<dbReference type="PANTHER" id="PTHR46052">
    <property type="entry name" value="PHOSDUCIN-LIKE PROTEIN"/>
    <property type="match status" value="1"/>
</dbReference>
<feature type="compositionally biased region" description="Basic and acidic residues" evidence="3">
    <location>
        <begin position="36"/>
        <end position="45"/>
    </location>
</feature>
<proteinExistence type="inferred from homology"/>
<dbReference type="InterPro" id="IPR023196">
    <property type="entry name" value="Phosducin_N_dom_sf"/>
</dbReference>
<keyword evidence="2" id="KW-0597">Phosphoprotein</keyword>
<dbReference type="InterPro" id="IPR036249">
    <property type="entry name" value="Thioredoxin-like_sf"/>
</dbReference>
<dbReference type="InterPro" id="IPR024253">
    <property type="entry name" value="Phosducin_thioredoxin-like_dom"/>
</dbReference>
<reference evidence="5 6" key="1">
    <citation type="journal article" date="2024" name="BMC Genomics">
        <title>Genome assembly of redclaw crayfish (Cherax quadricarinatus) provides insights into its immune adaptation and hypoxia tolerance.</title>
        <authorList>
            <person name="Liu Z."/>
            <person name="Zheng J."/>
            <person name="Li H."/>
            <person name="Fang K."/>
            <person name="Wang S."/>
            <person name="He J."/>
            <person name="Zhou D."/>
            <person name="Weng S."/>
            <person name="Chi M."/>
            <person name="Gu Z."/>
            <person name="He J."/>
            <person name="Li F."/>
            <person name="Wang M."/>
        </authorList>
    </citation>
    <scope>NUCLEOTIDE SEQUENCE [LARGE SCALE GENOMIC DNA]</scope>
    <source>
        <strain evidence="5">ZL_2023a</strain>
    </source>
</reference>
<comment type="similarity">
    <text evidence="1">Belongs to the phosducin family.</text>
</comment>
<dbReference type="EMBL" id="JARKIK010000005">
    <property type="protein sequence ID" value="KAK8751612.1"/>
    <property type="molecule type" value="Genomic_DNA"/>
</dbReference>
<dbReference type="GO" id="GO:0008277">
    <property type="term" value="P:regulation of G protein-coupled receptor signaling pathway"/>
    <property type="evidence" value="ECO:0007669"/>
    <property type="project" value="InterPro"/>
</dbReference>
<evidence type="ECO:0000259" key="4">
    <source>
        <dbReference type="Pfam" id="PF02114"/>
    </source>
</evidence>
<evidence type="ECO:0000313" key="6">
    <source>
        <dbReference type="Proteomes" id="UP001445076"/>
    </source>
</evidence>
<evidence type="ECO:0000256" key="3">
    <source>
        <dbReference type="SAM" id="MobiDB-lite"/>
    </source>
</evidence>
<comment type="caution">
    <text evidence="5">The sequence shown here is derived from an EMBL/GenBank/DDBJ whole genome shotgun (WGS) entry which is preliminary data.</text>
</comment>
<protein>
    <recommendedName>
        <fullName evidence="4">Phosducin domain-containing protein</fullName>
    </recommendedName>
</protein>
<dbReference type="InterPro" id="IPR051499">
    <property type="entry name" value="Phosducin-like_reg"/>
</dbReference>
<keyword evidence="6" id="KW-1185">Reference proteome</keyword>
<gene>
    <name evidence="5" type="ORF">OTU49_009475</name>
</gene>
<accession>A0AAW0Y6G2</accession>
<evidence type="ECO:0000256" key="1">
    <source>
        <dbReference type="ARBA" id="ARBA00009686"/>
    </source>
</evidence>
<dbReference type="SUPFAM" id="SSF52833">
    <property type="entry name" value="Thioredoxin-like"/>
    <property type="match status" value="1"/>
</dbReference>
<dbReference type="Pfam" id="PF02114">
    <property type="entry name" value="Phosducin"/>
    <property type="match status" value="1"/>
</dbReference>
<dbReference type="PRINTS" id="PR00677">
    <property type="entry name" value="PHOSDUCIN"/>
</dbReference>
<feature type="region of interest" description="Disordered" evidence="3">
    <location>
        <begin position="16"/>
        <end position="68"/>
    </location>
</feature>
<feature type="domain" description="Phosducin" evidence="4">
    <location>
        <begin position="48"/>
        <end position="288"/>
    </location>
</feature>
<dbReference type="Gene3D" id="1.10.168.10">
    <property type="entry name" value="Phosducin, domain 2"/>
    <property type="match status" value="1"/>
</dbReference>
<organism evidence="5 6">
    <name type="scientific">Cherax quadricarinatus</name>
    <name type="common">Australian red claw crayfish</name>
    <dbReference type="NCBI Taxonomy" id="27406"/>
    <lineage>
        <taxon>Eukaryota</taxon>
        <taxon>Metazoa</taxon>
        <taxon>Ecdysozoa</taxon>
        <taxon>Arthropoda</taxon>
        <taxon>Crustacea</taxon>
        <taxon>Multicrustacea</taxon>
        <taxon>Malacostraca</taxon>
        <taxon>Eumalacostraca</taxon>
        <taxon>Eucarida</taxon>
        <taxon>Decapoda</taxon>
        <taxon>Pleocyemata</taxon>
        <taxon>Astacidea</taxon>
        <taxon>Parastacoidea</taxon>
        <taxon>Parastacidae</taxon>
        <taxon>Cherax</taxon>
    </lineage>
</organism>
<dbReference type="PANTHER" id="PTHR46052:SF1">
    <property type="entry name" value="PHOSDUCIN-LIKE PROTEIN"/>
    <property type="match status" value="1"/>
</dbReference>
<evidence type="ECO:0000256" key="2">
    <source>
        <dbReference type="ARBA" id="ARBA00022553"/>
    </source>
</evidence>
<dbReference type="InterPro" id="IPR001200">
    <property type="entry name" value="Phosducin"/>
</dbReference>